<protein>
    <submittedName>
        <fullName evidence="2">Uncharacterized protein</fullName>
    </submittedName>
</protein>
<name>A0ABT0WAX4_9BACI</name>
<dbReference type="EMBL" id="JAMQCR010000001">
    <property type="protein sequence ID" value="MCM2532147.1"/>
    <property type="molecule type" value="Genomic_DNA"/>
</dbReference>
<feature type="coiled-coil region" evidence="1">
    <location>
        <begin position="5"/>
        <end position="58"/>
    </location>
</feature>
<evidence type="ECO:0000256" key="1">
    <source>
        <dbReference type="SAM" id="Coils"/>
    </source>
</evidence>
<evidence type="ECO:0000313" key="2">
    <source>
        <dbReference type="EMBL" id="MCM2532147.1"/>
    </source>
</evidence>
<proteinExistence type="predicted"/>
<gene>
    <name evidence="2" type="ORF">NDK43_06765</name>
</gene>
<sequence>MKKRSKKWIKRKTTLKKLIKEAEKELRDLQAKIPILRAEIIKAQHTQLRSKLQKTEETR</sequence>
<keyword evidence="1" id="KW-0175">Coiled coil</keyword>
<evidence type="ECO:0000313" key="3">
    <source>
        <dbReference type="Proteomes" id="UP001523262"/>
    </source>
</evidence>
<dbReference type="Proteomes" id="UP001523262">
    <property type="component" value="Unassembled WGS sequence"/>
</dbReference>
<organism evidence="2 3">
    <name type="scientific">Neobacillus pocheonensis</name>
    <dbReference type="NCBI Taxonomy" id="363869"/>
    <lineage>
        <taxon>Bacteria</taxon>
        <taxon>Bacillati</taxon>
        <taxon>Bacillota</taxon>
        <taxon>Bacilli</taxon>
        <taxon>Bacillales</taxon>
        <taxon>Bacillaceae</taxon>
        <taxon>Neobacillus</taxon>
    </lineage>
</organism>
<keyword evidence="3" id="KW-1185">Reference proteome</keyword>
<reference evidence="2 3" key="1">
    <citation type="submission" date="2022-06" db="EMBL/GenBank/DDBJ databases">
        <authorList>
            <person name="Jeon C.O."/>
        </authorList>
    </citation>
    <scope>NUCLEOTIDE SEQUENCE [LARGE SCALE GENOMIC DNA]</scope>
    <source>
        <strain evidence="2 3">KCTC 13943</strain>
    </source>
</reference>
<accession>A0ABT0WAX4</accession>
<comment type="caution">
    <text evidence="2">The sequence shown here is derived from an EMBL/GenBank/DDBJ whole genome shotgun (WGS) entry which is preliminary data.</text>
</comment>